<proteinExistence type="predicted"/>
<dbReference type="EMBL" id="JALBGC010000003">
    <property type="protein sequence ID" value="MCI1187882.1"/>
    <property type="molecule type" value="Genomic_DNA"/>
</dbReference>
<dbReference type="AlphaFoldDB" id="A0A9X2AFI0"/>
<dbReference type="RefSeq" id="WP_241936155.1">
    <property type="nucleotide sequence ID" value="NZ_JALBGC010000003.1"/>
</dbReference>
<sequence>MKTLSLLSLCLLLQFQAYPQSVFKRQVLKSNTHAKASSFSDPPGGRSTTTIGDGGGRGGGGGLGGGPPGNVGGSKKGDGSISTTPSTPPSPPPSIPSTPTGPTGPTNPGTVEQSQITTDALKELVKLPASASILKAMGSVPAFKAIADKLKANDFNISSELSKITPADFSALGKVIAKFGGLATAQIMMVADPAWRNTALLYINAKNGHSADEARLRVEAEFWSRMLGNVVGPIGRGELVSLENFGVSVTPAHIPATATNPLISGLAVSFTGLIKALFISPATITHVPTITLEITVIEPAHGTTAARTLSVTNKELDVMPDMDLSTISPLFASFKNLHLGAGMHNVQVVARLIKNDRQWAKTSKTLAVNVPAR</sequence>
<comment type="caution">
    <text evidence="3">The sequence shown here is derived from an EMBL/GenBank/DDBJ whole genome shotgun (WGS) entry which is preliminary data.</text>
</comment>
<protein>
    <submittedName>
        <fullName evidence="3">Uncharacterized protein</fullName>
    </submittedName>
</protein>
<feature type="chain" id="PRO_5040833376" evidence="2">
    <location>
        <begin position="20"/>
        <end position="373"/>
    </location>
</feature>
<evidence type="ECO:0000313" key="4">
    <source>
        <dbReference type="Proteomes" id="UP001139193"/>
    </source>
</evidence>
<name>A0A9X2AFI0_9BACT</name>
<dbReference type="Proteomes" id="UP001139193">
    <property type="component" value="Unassembled WGS sequence"/>
</dbReference>
<gene>
    <name evidence="3" type="ORF">MON38_10660</name>
</gene>
<evidence type="ECO:0000313" key="3">
    <source>
        <dbReference type="EMBL" id="MCI1187882.1"/>
    </source>
</evidence>
<reference evidence="3" key="1">
    <citation type="submission" date="2022-03" db="EMBL/GenBank/DDBJ databases">
        <title>Bacterial whole genome sequence for Hymenobacter sp. DH14.</title>
        <authorList>
            <person name="Le V."/>
        </authorList>
    </citation>
    <scope>NUCLEOTIDE SEQUENCE</scope>
    <source>
        <strain evidence="3">DH14</strain>
    </source>
</reference>
<accession>A0A9X2AFI0</accession>
<feature type="signal peptide" evidence="2">
    <location>
        <begin position="1"/>
        <end position="19"/>
    </location>
</feature>
<keyword evidence="2" id="KW-0732">Signal</keyword>
<feature type="region of interest" description="Disordered" evidence="1">
    <location>
        <begin position="34"/>
        <end position="112"/>
    </location>
</feature>
<evidence type="ECO:0000256" key="1">
    <source>
        <dbReference type="SAM" id="MobiDB-lite"/>
    </source>
</evidence>
<evidence type="ECO:0000256" key="2">
    <source>
        <dbReference type="SAM" id="SignalP"/>
    </source>
</evidence>
<keyword evidence="4" id="KW-1185">Reference proteome</keyword>
<feature type="compositionally biased region" description="Pro residues" evidence="1">
    <location>
        <begin position="86"/>
        <end position="96"/>
    </location>
</feature>
<feature type="compositionally biased region" description="Low complexity" evidence="1">
    <location>
        <begin position="97"/>
        <end position="110"/>
    </location>
</feature>
<organism evidence="3 4">
    <name type="scientific">Hymenobacter cyanobacteriorum</name>
    <dbReference type="NCBI Taxonomy" id="2926463"/>
    <lineage>
        <taxon>Bacteria</taxon>
        <taxon>Pseudomonadati</taxon>
        <taxon>Bacteroidota</taxon>
        <taxon>Cytophagia</taxon>
        <taxon>Cytophagales</taxon>
        <taxon>Hymenobacteraceae</taxon>
        <taxon>Hymenobacter</taxon>
    </lineage>
</organism>
<feature type="compositionally biased region" description="Gly residues" evidence="1">
    <location>
        <begin position="52"/>
        <end position="74"/>
    </location>
</feature>